<name>A0A0M5JMP7_9BACI</name>
<accession>A0A0M5JMP7</accession>
<sequence length="69" mass="7604">MTRSSLGGYGADRYRWGIPKTVFFSMSIHALVLIFLSILTATGMTAAILVALWIGSAWMTSPTLQTYFI</sequence>
<dbReference type="PATRIC" id="fig|1441095.3.peg.4972"/>
<feature type="transmembrane region" description="Helical" evidence="1">
    <location>
        <begin position="21"/>
        <end position="54"/>
    </location>
</feature>
<dbReference type="AlphaFoldDB" id="A0A0M5JMP7"/>
<organism evidence="2 3">
    <name type="scientific">Bacillus gobiensis</name>
    <dbReference type="NCBI Taxonomy" id="1441095"/>
    <lineage>
        <taxon>Bacteria</taxon>
        <taxon>Bacillati</taxon>
        <taxon>Bacillota</taxon>
        <taxon>Bacilli</taxon>
        <taxon>Bacillales</taxon>
        <taxon>Bacillaceae</taxon>
        <taxon>Bacillus</taxon>
    </lineage>
</organism>
<keyword evidence="3" id="KW-1185">Reference proteome</keyword>
<keyword evidence="1" id="KW-0472">Membrane</keyword>
<keyword evidence="1" id="KW-0812">Transmembrane</keyword>
<evidence type="ECO:0000313" key="3">
    <source>
        <dbReference type="Proteomes" id="UP000067625"/>
    </source>
</evidence>
<dbReference type="RefSeq" id="WP_053605837.1">
    <property type="nucleotide sequence ID" value="NZ_CP012600.1"/>
</dbReference>
<gene>
    <name evidence="2" type="ORF">AM592_22475</name>
</gene>
<evidence type="ECO:0000313" key="2">
    <source>
        <dbReference type="EMBL" id="ALC83951.1"/>
    </source>
</evidence>
<reference evidence="3" key="1">
    <citation type="submission" date="2015-08" db="EMBL/GenBank/DDBJ databases">
        <title>Genome sequencing project for genomic taxonomy and phylogenomics of Bacillus-like bacteria.</title>
        <authorList>
            <person name="Liu B."/>
            <person name="Wang J."/>
            <person name="Zhu Y."/>
            <person name="Liu G."/>
            <person name="Chen Q."/>
            <person name="Chen Z."/>
            <person name="Lan J."/>
            <person name="Che J."/>
            <person name="Ge C."/>
            <person name="Shi H."/>
            <person name="Pan Z."/>
            <person name="Liu X."/>
        </authorList>
    </citation>
    <scope>NUCLEOTIDE SEQUENCE [LARGE SCALE GENOMIC DNA]</scope>
    <source>
        <strain evidence="3">FJAT-4402</strain>
    </source>
</reference>
<reference evidence="2 3" key="2">
    <citation type="journal article" date="2016" name="Int. J. Syst. Evol. Microbiol.">
        <title>Bacillus gobiensis sp. nov., isolated from a soil sample.</title>
        <authorList>
            <person name="Liu B."/>
            <person name="Liu G.H."/>
            <person name="Cetin S."/>
            <person name="Schumann P."/>
            <person name="Pan Z.Z."/>
            <person name="Chen Q.Q."/>
        </authorList>
    </citation>
    <scope>NUCLEOTIDE SEQUENCE [LARGE SCALE GENOMIC DNA]</scope>
    <source>
        <strain evidence="2 3">FJAT-4402</strain>
    </source>
</reference>
<proteinExistence type="predicted"/>
<dbReference type="Proteomes" id="UP000067625">
    <property type="component" value="Chromosome"/>
</dbReference>
<evidence type="ECO:0000256" key="1">
    <source>
        <dbReference type="SAM" id="Phobius"/>
    </source>
</evidence>
<keyword evidence="1" id="KW-1133">Transmembrane helix</keyword>
<protein>
    <submittedName>
        <fullName evidence="2">Uncharacterized protein</fullName>
    </submittedName>
</protein>
<dbReference type="EMBL" id="CP012600">
    <property type="protein sequence ID" value="ALC83951.1"/>
    <property type="molecule type" value="Genomic_DNA"/>
</dbReference>